<organism evidence="1 2">
    <name type="scientific">Mycobacterium phage CaptainTrips</name>
    <dbReference type="NCBI Taxonomy" id="1556289"/>
    <lineage>
        <taxon>Viruses</taxon>
        <taxon>Duplodnaviria</taxon>
        <taxon>Heunggongvirae</taxon>
        <taxon>Uroviricota</taxon>
        <taxon>Caudoviricetes</taxon>
        <taxon>Gracegardnervirinae</taxon>
        <taxon>Cheoctovirus</taxon>
        <taxon>Cheoctovirus captaintrips</taxon>
    </lineage>
</organism>
<sequence>MSDPTATLALCKWLEDRLKQWKAEAKQQLGLLAGERKAAVVAGQVIGHVSMAKGRKTAKVTSETALLAYVKANYPTEIEVEERVRPAFLKQLLDDAAKKGAFVDVDGVVIDGLIDVVEGDPYPIVKLSDDSDVTIAGLLARGALGVSGLKEIEQ</sequence>
<dbReference type="RefSeq" id="YP_009202341.1">
    <property type="nucleotide sequence ID" value="NC_028842.1"/>
</dbReference>
<evidence type="ECO:0008006" key="3">
    <source>
        <dbReference type="Google" id="ProtNLM"/>
    </source>
</evidence>
<dbReference type="Proteomes" id="UP000030201">
    <property type="component" value="Segment"/>
</dbReference>
<dbReference type="GeneID" id="26629314"/>
<dbReference type="OrthoDB" id="13186at10239"/>
<dbReference type="KEGG" id="vg:26629314"/>
<dbReference type="EMBL" id="KM652553">
    <property type="protein sequence ID" value="AIW02453.1"/>
    <property type="molecule type" value="Genomic_DNA"/>
</dbReference>
<accession>A0A0A0RKZ0</accession>
<name>A0A0A0RKZ0_9CAUD</name>
<evidence type="ECO:0000313" key="1">
    <source>
        <dbReference type="EMBL" id="AIW02453.1"/>
    </source>
</evidence>
<reference evidence="1 2" key="1">
    <citation type="submission" date="2014-09" db="EMBL/GenBank/DDBJ databases">
        <authorList>
            <person name="Powell E.R."/>
            <person name="Ardrey L.M."/>
            <person name="Brewer L.W."/>
            <person name="Cochran D.E."/>
            <person name="Debro L.H."/>
            <person name="Murdock C.A."/>
            <person name="Reynolds S.V."/>
            <person name="Bradley K.W."/>
            <person name="Barker L.P."/>
            <person name="Asai D.J."/>
            <person name="Bowman C.A."/>
            <person name="Russell D.A."/>
            <person name="Pope W.H."/>
            <person name="Jacobs-Sera D."/>
            <person name="Hendrix R.W."/>
            <person name="Hatfull G.F."/>
        </authorList>
    </citation>
    <scope>NUCLEOTIDE SEQUENCE [LARGE SCALE GENOMIC DNA]</scope>
</reference>
<gene>
    <name evidence="1" type="primary">61</name>
    <name evidence="1" type="ORF">PBI_CAPTAINTRIPS_61</name>
</gene>
<proteinExistence type="predicted"/>
<evidence type="ECO:0000313" key="2">
    <source>
        <dbReference type="Proteomes" id="UP000030201"/>
    </source>
</evidence>
<keyword evidence="2" id="KW-1185">Reference proteome</keyword>
<protein>
    <recommendedName>
        <fullName evidence="3">Ku-like dsDNA break-binding protein</fullName>
    </recommendedName>
</protein>